<evidence type="ECO:0000313" key="2">
    <source>
        <dbReference type="EMBL" id="KAA8907627.1"/>
    </source>
</evidence>
<feature type="compositionally biased region" description="Polar residues" evidence="1">
    <location>
        <begin position="169"/>
        <end position="186"/>
    </location>
</feature>
<name>A0A642UZL8_9ASCO</name>
<accession>A0A642UZL8</accession>
<evidence type="ECO:0000256" key="1">
    <source>
        <dbReference type="SAM" id="MobiDB-lite"/>
    </source>
</evidence>
<proteinExistence type="predicted"/>
<gene>
    <name evidence="2" type="ORF">TRICI_004918</name>
</gene>
<protein>
    <submittedName>
        <fullName evidence="2">Uncharacterized protein</fullName>
    </submittedName>
</protein>
<feature type="compositionally biased region" description="Polar residues" evidence="1">
    <location>
        <begin position="57"/>
        <end position="79"/>
    </location>
</feature>
<evidence type="ECO:0000313" key="3">
    <source>
        <dbReference type="Proteomes" id="UP000761534"/>
    </source>
</evidence>
<dbReference type="AlphaFoldDB" id="A0A642UZL8"/>
<dbReference type="VEuPathDB" id="FungiDB:TRICI_004918"/>
<feature type="region of interest" description="Disordered" evidence="1">
    <location>
        <begin position="57"/>
        <end position="195"/>
    </location>
</feature>
<sequence length="274" mass="30324">MHRYKQYPAGQPTSTSTATTTAPSGNVNSHSIYGSHPAQVPRSFSSPYYLRNSYQMSPSLPKSRSATSVQSMVSSNNTALPPKNPPDRYHRRRSVTSTVLESSLDNNNNKQQTPSPAASVGKLPKPEVPTTEAPRQKLMKVHSDTSATINKHQKPDTSTAHISKVAAKQATSQQQQHKPRQSTNGSIKPPQKRASVQQGKFIVNSHINNSKTGFLLFQKRSKSVSSAKRSHQRGHSTSVVNFFSRKEAKALVLLRRRVSRKQACPQKLESRTFD</sequence>
<feature type="compositionally biased region" description="Polar residues" evidence="1">
    <location>
        <begin position="144"/>
        <end position="161"/>
    </location>
</feature>
<comment type="caution">
    <text evidence="2">The sequence shown here is derived from an EMBL/GenBank/DDBJ whole genome shotgun (WGS) entry which is preliminary data.</text>
</comment>
<organism evidence="2 3">
    <name type="scientific">Trichomonascus ciferrii</name>
    <dbReference type="NCBI Taxonomy" id="44093"/>
    <lineage>
        <taxon>Eukaryota</taxon>
        <taxon>Fungi</taxon>
        <taxon>Dikarya</taxon>
        <taxon>Ascomycota</taxon>
        <taxon>Saccharomycotina</taxon>
        <taxon>Dipodascomycetes</taxon>
        <taxon>Dipodascales</taxon>
        <taxon>Trichomonascaceae</taxon>
        <taxon>Trichomonascus</taxon>
        <taxon>Trichomonascus ciferrii complex</taxon>
    </lineage>
</organism>
<dbReference type="Proteomes" id="UP000761534">
    <property type="component" value="Unassembled WGS sequence"/>
</dbReference>
<keyword evidence="3" id="KW-1185">Reference proteome</keyword>
<dbReference type="EMBL" id="SWFS01000376">
    <property type="protein sequence ID" value="KAA8907627.1"/>
    <property type="molecule type" value="Genomic_DNA"/>
</dbReference>
<feature type="region of interest" description="Disordered" evidence="1">
    <location>
        <begin position="1"/>
        <end position="45"/>
    </location>
</feature>
<feature type="compositionally biased region" description="Polar residues" evidence="1">
    <location>
        <begin position="95"/>
        <end position="116"/>
    </location>
</feature>
<reference evidence="2" key="1">
    <citation type="journal article" date="2019" name="G3 (Bethesda)">
        <title>Genome Assemblies of Two Rare Opportunistic Yeast Pathogens: Diutina rugosa (syn. Candida rugosa) and Trichomonascus ciferrii (syn. Candida ciferrii).</title>
        <authorList>
            <person name="Mixao V."/>
            <person name="Saus E."/>
            <person name="Hansen A.P."/>
            <person name="Lass-Florl C."/>
            <person name="Gabaldon T."/>
        </authorList>
    </citation>
    <scope>NUCLEOTIDE SEQUENCE</scope>
    <source>
        <strain evidence="2">CBS 4856</strain>
    </source>
</reference>
<feature type="compositionally biased region" description="Low complexity" evidence="1">
    <location>
        <begin position="12"/>
        <end position="24"/>
    </location>
</feature>